<keyword evidence="1" id="KW-0812">Transmembrane</keyword>
<feature type="transmembrane region" description="Helical" evidence="1">
    <location>
        <begin position="5"/>
        <end position="22"/>
    </location>
</feature>
<dbReference type="EMBL" id="CAJPIZ010004638">
    <property type="protein sequence ID" value="CAG2107759.1"/>
    <property type="molecule type" value="Genomic_DNA"/>
</dbReference>
<protein>
    <submittedName>
        <fullName evidence="2">Uncharacterized protein</fullName>
    </submittedName>
</protein>
<accession>A0A7R9KQ54</accession>
<proteinExistence type="predicted"/>
<sequence length="90" mass="9908">MNPKFHIMAGAITIMIMSYYIVVTSREWPKQSIVVAGGLSTYAAIIASTTSLLAFIYAYLIHRRLKADGNCQELQDPSIELGAKCEVVNV</sequence>
<organism evidence="2">
    <name type="scientific">Medioppia subpectinata</name>
    <dbReference type="NCBI Taxonomy" id="1979941"/>
    <lineage>
        <taxon>Eukaryota</taxon>
        <taxon>Metazoa</taxon>
        <taxon>Ecdysozoa</taxon>
        <taxon>Arthropoda</taxon>
        <taxon>Chelicerata</taxon>
        <taxon>Arachnida</taxon>
        <taxon>Acari</taxon>
        <taxon>Acariformes</taxon>
        <taxon>Sarcoptiformes</taxon>
        <taxon>Oribatida</taxon>
        <taxon>Brachypylina</taxon>
        <taxon>Oppioidea</taxon>
        <taxon>Oppiidae</taxon>
        <taxon>Medioppia</taxon>
    </lineage>
</organism>
<feature type="transmembrane region" description="Helical" evidence="1">
    <location>
        <begin position="42"/>
        <end position="60"/>
    </location>
</feature>
<reference evidence="2" key="1">
    <citation type="submission" date="2020-11" db="EMBL/GenBank/DDBJ databases">
        <authorList>
            <person name="Tran Van P."/>
        </authorList>
    </citation>
    <scope>NUCLEOTIDE SEQUENCE</scope>
</reference>
<dbReference type="EMBL" id="OC859213">
    <property type="protein sequence ID" value="CAD7627329.1"/>
    <property type="molecule type" value="Genomic_DNA"/>
</dbReference>
<evidence type="ECO:0000256" key="1">
    <source>
        <dbReference type="SAM" id="Phobius"/>
    </source>
</evidence>
<dbReference type="AlphaFoldDB" id="A0A7R9KQ54"/>
<keyword evidence="1" id="KW-0472">Membrane</keyword>
<dbReference type="Proteomes" id="UP000759131">
    <property type="component" value="Unassembled WGS sequence"/>
</dbReference>
<name>A0A7R9KQ54_9ACAR</name>
<keyword evidence="3" id="KW-1185">Reference proteome</keyword>
<evidence type="ECO:0000313" key="2">
    <source>
        <dbReference type="EMBL" id="CAD7627329.1"/>
    </source>
</evidence>
<evidence type="ECO:0000313" key="3">
    <source>
        <dbReference type="Proteomes" id="UP000759131"/>
    </source>
</evidence>
<keyword evidence="1" id="KW-1133">Transmembrane helix</keyword>
<gene>
    <name evidence="2" type="ORF">OSB1V03_LOCUS7759</name>
</gene>